<dbReference type="GO" id="GO:0006508">
    <property type="term" value="P:proteolysis"/>
    <property type="evidence" value="ECO:0007669"/>
    <property type="project" value="UniProtKB-KW"/>
</dbReference>
<dbReference type="Gene3D" id="3.40.50.1820">
    <property type="entry name" value="alpha/beta hydrolase"/>
    <property type="match status" value="1"/>
</dbReference>
<dbReference type="FunFam" id="2.130.10.120:FF:000001">
    <property type="entry name" value="Prolyl endopeptidase"/>
    <property type="match status" value="1"/>
</dbReference>
<dbReference type="InterPro" id="IPR051167">
    <property type="entry name" value="Prolyl_oligopep/macrocyclase"/>
</dbReference>
<dbReference type="EC" id="3.4.21.-" evidence="6"/>
<keyword evidence="3 6" id="KW-0645">Protease</keyword>
<dbReference type="InterPro" id="IPR001375">
    <property type="entry name" value="Peptidase_S9_cat"/>
</dbReference>
<evidence type="ECO:0000256" key="2">
    <source>
        <dbReference type="ARBA" id="ARBA00005228"/>
    </source>
</evidence>
<dbReference type="GO" id="GO:0004252">
    <property type="term" value="F:serine-type endopeptidase activity"/>
    <property type="evidence" value="ECO:0007669"/>
    <property type="project" value="UniProtKB-UniRule"/>
</dbReference>
<feature type="domain" description="Peptidase S9 prolyl oligopeptidase catalytic" evidence="8">
    <location>
        <begin position="592"/>
        <end position="796"/>
    </location>
</feature>
<dbReference type="SUPFAM" id="SSF50993">
    <property type="entry name" value="Peptidase/esterase 'gauge' domain"/>
    <property type="match status" value="1"/>
</dbReference>
<dbReference type="InterPro" id="IPR002471">
    <property type="entry name" value="Pept_S9_AS"/>
</dbReference>
<evidence type="ECO:0000256" key="6">
    <source>
        <dbReference type="RuleBase" id="RU368024"/>
    </source>
</evidence>
<evidence type="ECO:0000256" key="3">
    <source>
        <dbReference type="ARBA" id="ARBA00022670"/>
    </source>
</evidence>
<gene>
    <name evidence="10" type="ORF">AMAG_06201</name>
</gene>
<evidence type="ECO:0000313" key="11">
    <source>
        <dbReference type="Proteomes" id="UP000054350"/>
    </source>
</evidence>
<proteinExistence type="inferred from homology"/>
<protein>
    <recommendedName>
        <fullName evidence="6">Prolyl endopeptidase</fullName>
        <ecNumber evidence="6">3.4.21.-</ecNumber>
    </recommendedName>
</protein>
<reference evidence="10 11" key="2">
    <citation type="submission" date="2009-11" db="EMBL/GenBank/DDBJ databases">
        <title>The Genome Sequence of Allomyces macrogynus strain ATCC 38327.</title>
        <authorList>
            <consortium name="The Broad Institute Genome Sequencing Platform"/>
            <person name="Russ C."/>
            <person name="Cuomo C."/>
            <person name="Shea T."/>
            <person name="Young S.K."/>
            <person name="Zeng Q."/>
            <person name="Koehrsen M."/>
            <person name="Haas B."/>
            <person name="Borodovsky M."/>
            <person name="Guigo R."/>
            <person name="Alvarado L."/>
            <person name="Berlin A."/>
            <person name="Borenstein D."/>
            <person name="Chen Z."/>
            <person name="Engels R."/>
            <person name="Freedman E."/>
            <person name="Gellesch M."/>
            <person name="Goldberg J."/>
            <person name="Griggs A."/>
            <person name="Gujja S."/>
            <person name="Heiman D."/>
            <person name="Hepburn T."/>
            <person name="Howarth C."/>
            <person name="Jen D."/>
            <person name="Larson L."/>
            <person name="Lewis B."/>
            <person name="Mehta T."/>
            <person name="Park D."/>
            <person name="Pearson M."/>
            <person name="Roberts A."/>
            <person name="Saif S."/>
            <person name="Shenoy N."/>
            <person name="Sisk P."/>
            <person name="Stolte C."/>
            <person name="Sykes S."/>
            <person name="Walk T."/>
            <person name="White J."/>
            <person name="Yandava C."/>
            <person name="Burger G."/>
            <person name="Gray M.W."/>
            <person name="Holland P.W.H."/>
            <person name="King N."/>
            <person name="Lang F.B.F."/>
            <person name="Roger A.J."/>
            <person name="Ruiz-Trillo I."/>
            <person name="Lander E."/>
            <person name="Nusbaum C."/>
        </authorList>
    </citation>
    <scope>NUCLEOTIDE SEQUENCE [LARGE SCALE GENOMIC DNA]</scope>
    <source>
        <strain evidence="10 11">ATCC 38327</strain>
    </source>
</reference>
<dbReference type="GO" id="GO:0070012">
    <property type="term" value="F:oligopeptidase activity"/>
    <property type="evidence" value="ECO:0007669"/>
    <property type="project" value="TreeGrafter"/>
</dbReference>
<dbReference type="Proteomes" id="UP000054350">
    <property type="component" value="Unassembled WGS sequence"/>
</dbReference>
<dbReference type="InterPro" id="IPR029058">
    <property type="entry name" value="AB_hydrolase_fold"/>
</dbReference>
<dbReference type="InterPro" id="IPR002470">
    <property type="entry name" value="Peptidase_S9A"/>
</dbReference>
<feature type="region of interest" description="Disordered" evidence="7">
    <location>
        <begin position="1"/>
        <end position="23"/>
    </location>
</feature>
<dbReference type="EMBL" id="GG745338">
    <property type="protein sequence ID" value="KNE61372.1"/>
    <property type="molecule type" value="Genomic_DNA"/>
</dbReference>
<reference evidence="10 11" key="1">
    <citation type="submission" date="2009-11" db="EMBL/GenBank/DDBJ databases">
        <title>Annotation of Allomyces macrogynus ATCC 38327.</title>
        <authorList>
            <consortium name="The Broad Institute Genome Sequencing Platform"/>
            <person name="Russ C."/>
            <person name="Cuomo C."/>
            <person name="Burger G."/>
            <person name="Gray M.W."/>
            <person name="Holland P.W.H."/>
            <person name="King N."/>
            <person name="Lang F.B.F."/>
            <person name="Roger A.J."/>
            <person name="Ruiz-Trillo I."/>
            <person name="Young S.K."/>
            <person name="Zeng Q."/>
            <person name="Gargeya S."/>
            <person name="Fitzgerald M."/>
            <person name="Haas B."/>
            <person name="Abouelleil A."/>
            <person name="Alvarado L."/>
            <person name="Arachchi H.M."/>
            <person name="Berlin A."/>
            <person name="Chapman S.B."/>
            <person name="Gearin G."/>
            <person name="Goldberg J."/>
            <person name="Griggs A."/>
            <person name="Gujja S."/>
            <person name="Hansen M."/>
            <person name="Heiman D."/>
            <person name="Howarth C."/>
            <person name="Larimer J."/>
            <person name="Lui A."/>
            <person name="MacDonald P.J.P."/>
            <person name="McCowen C."/>
            <person name="Montmayeur A."/>
            <person name="Murphy C."/>
            <person name="Neiman D."/>
            <person name="Pearson M."/>
            <person name="Priest M."/>
            <person name="Roberts A."/>
            <person name="Saif S."/>
            <person name="Shea T."/>
            <person name="Sisk P."/>
            <person name="Stolte C."/>
            <person name="Sykes S."/>
            <person name="Wortman J."/>
            <person name="Nusbaum C."/>
            <person name="Birren B."/>
        </authorList>
    </citation>
    <scope>NUCLEOTIDE SEQUENCE [LARGE SCALE GENOMIC DNA]</scope>
    <source>
        <strain evidence="10 11">ATCC 38327</strain>
    </source>
</reference>
<dbReference type="AlphaFoldDB" id="A0A0L0SFZ2"/>
<keyword evidence="5 6" id="KW-0720">Serine protease</keyword>
<dbReference type="PANTHER" id="PTHR42881">
    <property type="entry name" value="PROLYL ENDOPEPTIDASE"/>
    <property type="match status" value="1"/>
</dbReference>
<feature type="domain" description="Peptidase S9A N-terminal" evidence="9">
    <location>
        <begin position="103"/>
        <end position="519"/>
    </location>
</feature>
<keyword evidence="4 6" id="KW-0378">Hydrolase</keyword>
<sequence>MLQSARQCARRSPVRTNPTWPAVTPRRLLARATRDYKTRPQPATRRVSPALLTLPAAPLTTHAIRSCTPLLAAVHLSKRQFSAITTTTTNHKNMTPYAWDAYPAVRRDEGVIVTGLPGTADAVPDHYVWLEDPDSVETTAFVQAQDKVTEAYLAQYEHKDKLEAALTKLWNYERYSCPSKEGDKFYYFHNSGLQPQSVLYSQTALDAEPEVFFDPNTLSEDGTVAFSATSFSENGTYFGYSVSKSGSDWVTIHVKRVADGAILDDKIEFAKFTSISWTKDEQGFFYTRYPKPEAAADLGTETDSNEFAQTMFHAIGTDAADDILVYHDPDHPKYRGSIANSDCGEYLILAVSASTAHKNLLWIARKPESLAGLAFGTLKWTKIVDDVDQGSFDYLTNDGTTFYFQSNWTAPRGRIVKYDLANPDAGFVEVVPEHATATLSRAEVVNHNKLLLVYMEDVQDVLHIHDLTTGAHEQAIHLPTVGSVDDISAKRKDATFFYKYSSFLSPGTIIQHDLSSNEAIEFKTTHVDGFDPDQFEATQEFYESKDGTRVPMFIVQRKGGAMDGSRPCMQYGYGGFNISLGPMFVPAWLAFIQHYDAVVAMPNIRGGGEYGEAWHEAGMLRNKQNVFDDFQWAAKHLVARGYTSHAKLAINGGSNGGLLVGACINQAPDLFGAAVAEVGVMDMVKYDRFTIGAAWRADYGDPNDPEDLAYLLTYSPVHTVKEQTYPATLVMTSDHDDRVVPLHSYKYISELQFTNPNNPNPLLILVEQKAGHGAGKPTKKRIESAANKFAFIAMNTGAEWRD</sequence>
<dbReference type="PROSITE" id="PS00708">
    <property type="entry name" value="PRO_ENDOPEP_SER"/>
    <property type="match status" value="1"/>
</dbReference>
<dbReference type="eggNOG" id="KOG2237">
    <property type="taxonomic scope" value="Eukaryota"/>
</dbReference>
<evidence type="ECO:0000259" key="8">
    <source>
        <dbReference type="Pfam" id="PF00326"/>
    </source>
</evidence>
<dbReference type="InterPro" id="IPR023302">
    <property type="entry name" value="Pept_S9A_N"/>
</dbReference>
<dbReference type="Gene3D" id="2.130.10.120">
    <property type="entry name" value="Prolyl oligopeptidase, N-terminal domain"/>
    <property type="match status" value="1"/>
</dbReference>
<dbReference type="PRINTS" id="PR00862">
    <property type="entry name" value="PROLIGOPTASE"/>
</dbReference>
<dbReference type="PANTHER" id="PTHR42881:SF2">
    <property type="entry name" value="PROLYL ENDOPEPTIDASE"/>
    <property type="match status" value="1"/>
</dbReference>
<organism evidence="10 11">
    <name type="scientific">Allomyces macrogynus (strain ATCC 38327)</name>
    <name type="common">Allomyces javanicus var. macrogynus</name>
    <dbReference type="NCBI Taxonomy" id="578462"/>
    <lineage>
        <taxon>Eukaryota</taxon>
        <taxon>Fungi</taxon>
        <taxon>Fungi incertae sedis</taxon>
        <taxon>Blastocladiomycota</taxon>
        <taxon>Blastocladiomycetes</taxon>
        <taxon>Blastocladiales</taxon>
        <taxon>Blastocladiaceae</taxon>
        <taxon>Allomyces</taxon>
    </lineage>
</organism>
<keyword evidence="11" id="KW-1185">Reference proteome</keyword>
<dbReference type="OMA" id="LDPWFSH"/>
<comment type="catalytic activity">
    <reaction evidence="1">
        <text>Hydrolysis of Pro-|-Xaa &gt;&gt; Ala-|-Xaa in oligopeptides.</text>
        <dbReference type="EC" id="3.4.21.26"/>
    </reaction>
</comment>
<dbReference type="Pfam" id="PF02897">
    <property type="entry name" value="Peptidase_S9_N"/>
    <property type="match status" value="1"/>
</dbReference>
<dbReference type="FunFam" id="3.40.50.1820:FF:000005">
    <property type="entry name" value="Prolyl endopeptidase"/>
    <property type="match status" value="1"/>
</dbReference>
<comment type="similarity">
    <text evidence="2 6">Belongs to the peptidase S9A family.</text>
</comment>
<evidence type="ECO:0000256" key="1">
    <source>
        <dbReference type="ARBA" id="ARBA00001070"/>
    </source>
</evidence>
<dbReference type="SUPFAM" id="SSF53474">
    <property type="entry name" value="alpha/beta-Hydrolases"/>
    <property type="match status" value="1"/>
</dbReference>
<evidence type="ECO:0000256" key="4">
    <source>
        <dbReference type="ARBA" id="ARBA00022801"/>
    </source>
</evidence>
<evidence type="ECO:0000256" key="7">
    <source>
        <dbReference type="SAM" id="MobiDB-lite"/>
    </source>
</evidence>
<name>A0A0L0SFZ2_ALLM3</name>
<evidence type="ECO:0000256" key="5">
    <source>
        <dbReference type="ARBA" id="ARBA00022825"/>
    </source>
</evidence>
<dbReference type="VEuPathDB" id="FungiDB:AMAG_06201"/>
<evidence type="ECO:0000313" key="10">
    <source>
        <dbReference type="EMBL" id="KNE61372.1"/>
    </source>
</evidence>
<evidence type="ECO:0000259" key="9">
    <source>
        <dbReference type="Pfam" id="PF02897"/>
    </source>
</evidence>
<accession>A0A0L0SFZ2</accession>
<dbReference type="Pfam" id="PF00326">
    <property type="entry name" value="Peptidase_S9"/>
    <property type="match status" value="1"/>
</dbReference>
<dbReference type="OrthoDB" id="248387at2759"/>
<dbReference type="GO" id="GO:0005829">
    <property type="term" value="C:cytosol"/>
    <property type="evidence" value="ECO:0007669"/>
    <property type="project" value="TreeGrafter"/>
</dbReference>